<organism evidence="14 15">
    <name type="scientific">Dendrobium nobile</name>
    <name type="common">Orchid</name>
    <dbReference type="NCBI Taxonomy" id="94219"/>
    <lineage>
        <taxon>Eukaryota</taxon>
        <taxon>Viridiplantae</taxon>
        <taxon>Streptophyta</taxon>
        <taxon>Embryophyta</taxon>
        <taxon>Tracheophyta</taxon>
        <taxon>Spermatophyta</taxon>
        <taxon>Magnoliopsida</taxon>
        <taxon>Liliopsida</taxon>
        <taxon>Asparagales</taxon>
        <taxon>Orchidaceae</taxon>
        <taxon>Epidendroideae</taxon>
        <taxon>Malaxideae</taxon>
        <taxon>Dendrobiinae</taxon>
        <taxon>Dendrobium</taxon>
    </lineage>
</organism>
<dbReference type="SMR" id="A0A8T3C5Q8"/>
<dbReference type="Proteomes" id="UP000829196">
    <property type="component" value="Unassembled WGS sequence"/>
</dbReference>
<keyword evidence="7 11" id="KW-0560">Oxidoreductase</keyword>
<gene>
    <name evidence="14" type="ORF">KFK09_003080</name>
</gene>
<dbReference type="SUPFAM" id="SSF48264">
    <property type="entry name" value="Cytochrome P450"/>
    <property type="match status" value="1"/>
</dbReference>
<proteinExistence type="inferred from homology"/>
<name>A0A8T3C5Q8_DENNO</name>
<dbReference type="GO" id="GO:0005506">
    <property type="term" value="F:iron ion binding"/>
    <property type="evidence" value="ECO:0007669"/>
    <property type="project" value="InterPro"/>
</dbReference>
<dbReference type="GO" id="GO:0016020">
    <property type="term" value="C:membrane"/>
    <property type="evidence" value="ECO:0007669"/>
    <property type="project" value="UniProtKB-SubCell"/>
</dbReference>
<dbReference type="InterPro" id="IPR017972">
    <property type="entry name" value="Cyt_P450_CS"/>
</dbReference>
<dbReference type="GO" id="GO:0020037">
    <property type="term" value="F:heme binding"/>
    <property type="evidence" value="ECO:0007669"/>
    <property type="project" value="InterPro"/>
</dbReference>
<dbReference type="CDD" id="cd20653">
    <property type="entry name" value="CYP81"/>
    <property type="match status" value="1"/>
</dbReference>
<feature type="transmembrane region" description="Helical" evidence="13">
    <location>
        <begin position="6"/>
        <end position="23"/>
    </location>
</feature>
<dbReference type="Pfam" id="PF00067">
    <property type="entry name" value="p450"/>
    <property type="match status" value="1"/>
</dbReference>
<dbReference type="PRINTS" id="PR00463">
    <property type="entry name" value="EP450I"/>
</dbReference>
<evidence type="ECO:0000256" key="9">
    <source>
        <dbReference type="ARBA" id="ARBA00023136"/>
    </source>
</evidence>
<dbReference type="PANTHER" id="PTHR47947">
    <property type="entry name" value="CYTOCHROME P450 82C3-RELATED"/>
    <property type="match status" value="1"/>
</dbReference>
<sequence length="527" mass="59973">MDAMNIITSLALFLSFLLVIKLFKTNKNKKKNKKKPPPSPPNSLPILGHLHLLQKPLHQSLASLSAQHGPILLLRFGNRPALIVSSASIANECFTTNDIALADRPHFPSMAVITYNHTSLPFAAYGPNWREMRRIATVEALSGPRLAFFSDIRADEARSLARRLFLSSGKVELSSSLFGLAMNVMMRIIAGKRYYGEKGEKEKEAHNFKDVIEKIFSLTGANNVGDFFPAAIGWFARREVDKKLARYHKYRDEIVQSLIDEHKRRRREEEEEEEKEGGLKQKQKQKQKIHKTMIDALLAFQDEQPEQYTDVFIKSLINSLIAAGTDTSSNTIEWSMSLLLNNPDKLEKARQEIDDQIGHDRLLEESDLIKLPYLHCIINETFRLYPVAPLLIPHVAREDCEVGGYAVDRGTLLLVNVHKIHRDPAIWSDPTKFLPERFQNVKEEEGLKMKMMLMPFGMGRRRCPGEGLALKEIGLVLGILIQCFQWERIGAEEVDMTEGSGLTMPRAKHLEALCRPHQYMMKVLSQI</sequence>
<evidence type="ECO:0000256" key="13">
    <source>
        <dbReference type="SAM" id="Phobius"/>
    </source>
</evidence>
<evidence type="ECO:0000313" key="14">
    <source>
        <dbReference type="EMBL" id="KAI0527479.1"/>
    </source>
</evidence>
<dbReference type="Gene3D" id="1.10.630.10">
    <property type="entry name" value="Cytochrome P450"/>
    <property type="match status" value="1"/>
</dbReference>
<evidence type="ECO:0000256" key="3">
    <source>
        <dbReference type="ARBA" id="ARBA00022617"/>
    </source>
</evidence>
<evidence type="ECO:0000256" key="5">
    <source>
        <dbReference type="ARBA" id="ARBA00022723"/>
    </source>
</evidence>
<evidence type="ECO:0000256" key="8">
    <source>
        <dbReference type="ARBA" id="ARBA00023004"/>
    </source>
</evidence>
<feature type="binding site" description="axial binding residue" evidence="10">
    <location>
        <position position="463"/>
    </location>
    <ligand>
        <name>heme</name>
        <dbReference type="ChEBI" id="CHEBI:30413"/>
    </ligand>
    <ligandPart>
        <name>Fe</name>
        <dbReference type="ChEBI" id="CHEBI:18248"/>
    </ligandPart>
</feature>
<feature type="region of interest" description="Disordered" evidence="12">
    <location>
        <begin position="262"/>
        <end position="286"/>
    </location>
</feature>
<dbReference type="EMBL" id="JAGYWB010000003">
    <property type="protein sequence ID" value="KAI0527479.1"/>
    <property type="molecule type" value="Genomic_DNA"/>
</dbReference>
<comment type="caution">
    <text evidence="14">The sequence shown here is derived from an EMBL/GenBank/DDBJ whole genome shotgun (WGS) entry which is preliminary data.</text>
</comment>
<keyword evidence="5 10" id="KW-0479">Metal-binding</keyword>
<evidence type="ECO:0008006" key="16">
    <source>
        <dbReference type="Google" id="ProtNLM"/>
    </source>
</evidence>
<evidence type="ECO:0000256" key="7">
    <source>
        <dbReference type="ARBA" id="ARBA00023002"/>
    </source>
</evidence>
<evidence type="ECO:0000256" key="1">
    <source>
        <dbReference type="ARBA" id="ARBA00004167"/>
    </source>
</evidence>
<evidence type="ECO:0000256" key="4">
    <source>
        <dbReference type="ARBA" id="ARBA00022692"/>
    </source>
</evidence>
<dbReference type="InterPro" id="IPR050651">
    <property type="entry name" value="Plant_Cytochrome_P450_Monoox"/>
</dbReference>
<dbReference type="OrthoDB" id="1055148at2759"/>
<dbReference type="PRINTS" id="PR00385">
    <property type="entry name" value="P450"/>
</dbReference>
<dbReference type="PANTHER" id="PTHR47947:SF62">
    <property type="entry name" value="CYTOCHROME P450, FAMILY 81, SUBFAMILY D, POLYPEPTIDE 5"/>
    <property type="match status" value="1"/>
</dbReference>
<keyword evidence="11" id="KW-0503">Monooxygenase</keyword>
<dbReference type="InterPro" id="IPR002401">
    <property type="entry name" value="Cyt_P450_E_grp-I"/>
</dbReference>
<evidence type="ECO:0000256" key="10">
    <source>
        <dbReference type="PIRSR" id="PIRSR602401-1"/>
    </source>
</evidence>
<dbReference type="GO" id="GO:0004497">
    <property type="term" value="F:monooxygenase activity"/>
    <property type="evidence" value="ECO:0007669"/>
    <property type="project" value="UniProtKB-KW"/>
</dbReference>
<comment type="similarity">
    <text evidence="2 11">Belongs to the cytochrome P450 family.</text>
</comment>
<keyword evidence="15" id="KW-1185">Reference proteome</keyword>
<evidence type="ECO:0000256" key="2">
    <source>
        <dbReference type="ARBA" id="ARBA00010617"/>
    </source>
</evidence>
<keyword evidence="4 13" id="KW-0812">Transmembrane</keyword>
<accession>A0A8T3C5Q8</accession>
<evidence type="ECO:0000313" key="15">
    <source>
        <dbReference type="Proteomes" id="UP000829196"/>
    </source>
</evidence>
<evidence type="ECO:0000256" key="12">
    <source>
        <dbReference type="SAM" id="MobiDB-lite"/>
    </source>
</evidence>
<keyword evidence="6 13" id="KW-1133">Transmembrane helix</keyword>
<dbReference type="GO" id="GO:0016705">
    <property type="term" value="F:oxidoreductase activity, acting on paired donors, with incorporation or reduction of molecular oxygen"/>
    <property type="evidence" value="ECO:0007669"/>
    <property type="project" value="InterPro"/>
</dbReference>
<evidence type="ECO:0000256" key="11">
    <source>
        <dbReference type="RuleBase" id="RU000461"/>
    </source>
</evidence>
<dbReference type="FunFam" id="1.10.630.10:FF:000026">
    <property type="entry name" value="Cytochrome P450 82C4"/>
    <property type="match status" value="1"/>
</dbReference>
<protein>
    <recommendedName>
        <fullName evidence="16">Cytochrome P450</fullName>
    </recommendedName>
</protein>
<keyword evidence="3 10" id="KW-0349">Heme</keyword>
<dbReference type="InterPro" id="IPR001128">
    <property type="entry name" value="Cyt_P450"/>
</dbReference>
<reference evidence="14" key="1">
    <citation type="journal article" date="2022" name="Front. Genet.">
        <title>Chromosome-Scale Assembly of the Dendrobium nobile Genome Provides Insights Into the Molecular Mechanism of the Biosynthesis of the Medicinal Active Ingredient of Dendrobium.</title>
        <authorList>
            <person name="Xu Q."/>
            <person name="Niu S.-C."/>
            <person name="Li K.-L."/>
            <person name="Zheng P.-J."/>
            <person name="Zhang X.-J."/>
            <person name="Jia Y."/>
            <person name="Liu Y."/>
            <person name="Niu Y.-X."/>
            <person name="Yu L.-H."/>
            <person name="Chen D.-F."/>
            <person name="Zhang G.-Q."/>
        </authorList>
    </citation>
    <scope>NUCLEOTIDE SEQUENCE</scope>
    <source>
        <tissue evidence="14">Leaf</tissue>
    </source>
</reference>
<dbReference type="AlphaFoldDB" id="A0A8T3C5Q8"/>
<dbReference type="PROSITE" id="PS00086">
    <property type="entry name" value="CYTOCHROME_P450"/>
    <property type="match status" value="1"/>
</dbReference>
<comment type="subcellular location">
    <subcellularLocation>
        <location evidence="1">Membrane</location>
        <topology evidence="1">Single-pass membrane protein</topology>
    </subcellularLocation>
</comment>
<comment type="cofactor">
    <cofactor evidence="10">
        <name>heme</name>
        <dbReference type="ChEBI" id="CHEBI:30413"/>
    </cofactor>
</comment>
<keyword evidence="9 13" id="KW-0472">Membrane</keyword>
<keyword evidence="8 10" id="KW-0408">Iron</keyword>
<evidence type="ECO:0000256" key="6">
    <source>
        <dbReference type="ARBA" id="ARBA00022989"/>
    </source>
</evidence>
<dbReference type="InterPro" id="IPR036396">
    <property type="entry name" value="Cyt_P450_sf"/>
</dbReference>